<dbReference type="AlphaFoldDB" id="A0A085MHX4"/>
<evidence type="ECO:0000256" key="1">
    <source>
        <dbReference type="SAM" id="SignalP"/>
    </source>
</evidence>
<feature type="signal peptide" evidence="1">
    <location>
        <begin position="1"/>
        <end position="23"/>
    </location>
</feature>
<dbReference type="Proteomes" id="UP000030764">
    <property type="component" value="Unassembled WGS sequence"/>
</dbReference>
<accession>A0A085MHX4</accession>
<protein>
    <recommendedName>
        <fullName evidence="4">Secreted protein</fullName>
    </recommendedName>
</protein>
<keyword evidence="1" id="KW-0732">Signal</keyword>
<gene>
    <name evidence="2" type="ORF">M513_02497</name>
</gene>
<name>A0A085MHX4_9BILA</name>
<feature type="chain" id="PRO_5001795246" description="Secreted protein" evidence="1">
    <location>
        <begin position="24"/>
        <end position="72"/>
    </location>
</feature>
<evidence type="ECO:0000313" key="3">
    <source>
        <dbReference type="Proteomes" id="UP000030764"/>
    </source>
</evidence>
<evidence type="ECO:0000313" key="2">
    <source>
        <dbReference type="EMBL" id="KFD56820.1"/>
    </source>
</evidence>
<sequence>MHQLMLIRLAAFLSATLRSRTIALTMTLLETSQAQAIAENFFGSALQAHIEKARTQLRLTLSVLTDTAFNHS</sequence>
<dbReference type="EMBL" id="KL363192">
    <property type="protein sequence ID" value="KFD56820.1"/>
    <property type="molecule type" value="Genomic_DNA"/>
</dbReference>
<evidence type="ECO:0008006" key="4">
    <source>
        <dbReference type="Google" id="ProtNLM"/>
    </source>
</evidence>
<reference evidence="2 3" key="1">
    <citation type="journal article" date="2014" name="Nat. Genet.">
        <title>Genome and transcriptome of the porcine whipworm Trichuris suis.</title>
        <authorList>
            <person name="Jex A.R."/>
            <person name="Nejsum P."/>
            <person name="Schwarz E.M."/>
            <person name="Hu L."/>
            <person name="Young N.D."/>
            <person name="Hall R.S."/>
            <person name="Korhonen P.K."/>
            <person name="Liao S."/>
            <person name="Thamsborg S."/>
            <person name="Xia J."/>
            <person name="Xu P."/>
            <person name="Wang S."/>
            <person name="Scheerlinck J.P."/>
            <person name="Hofmann A."/>
            <person name="Sternberg P.W."/>
            <person name="Wang J."/>
            <person name="Gasser R.B."/>
        </authorList>
    </citation>
    <scope>NUCLEOTIDE SEQUENCE [LARGE SCALE GENOMIC DNA]</scope>
    <source>
        <strain evidence="2">DCEP-RM93M</strain>
    </source>
</reference>
<keyword evidence="3" id="KW-1185">Reference proteome</keyword>
<organism evidence="2 3">
    <name type="scientific">Trichuris suis</name>
    <name type="common">pig whipworm</name>
    <dbReference type="NCBI Taxonomy" id="68888"/>
    <lineage>
        <taxon>Eukaryota</taxon>
        <taxon>Metazoa</taxon>
        <taxon>Ecdysozoa</taxon>
        <taxon>Nematoda</taxon>
        <taxon>Enoplea</taxon>
        <taxon>Dorylaimia</taxon>
        <taxon>Trichinellida</taxon>
        <taxon>Trichuridae</taxon>
        <taxon>Trichuris</taxon>
    </lineage>
</organism>
<proteinExistence type="predicted"/>